<feature type="transmembrane region" description="Helical" evidence="7">
    <location>
        <begin position="489"/>
        <end position="512"/>
    </location>
</feature>
<feature type="transmembrane region" description="Helical" evidence="7">
    <location>
        <begin position="414"/>
        <end position="432"/>
    </location>
</feature>
<evidence type="ECO:0000256" key="5">
    <source>
        <dbReference type="ARBA" id="ARBA00023136"/>
    </source>
</evidence>
<dbReference type="PANTHER" id="PTHR30287:SF1">
    <property type="entry name" value="INNER MEMBRANE PROTEIN"/>
    <property type="match status" value="1"/>
</dbReference>
<feature type="region of interest" description="Disordered" evidence="6">
    <location>
        <begin position="118"/>
        <end position="141"/>
    </location>
</feature>
<feature type="transmembrane region" description="Helical" evidence="7">
    <location>
        <begin position="265"/>
        <end position="295"/>
    </location>
</feature>
<name>A0ABP3FQD2_9ACTN</name>
<feature type="transmembrane region" description="Helical" evidence="7">
    <location>
        <begin position="438"/>
        <end position="460"/>
    </location>
</feature>
<dbReference type="Proteomes" id="UP001501822">
    <property type="component" value="Unassembled WGS sequence"/>
</dbReference>
<feature type="transmembrane region" description="Helical" evidence="7">
    <location>
        <begin position="360"/>
        <end position="381"/>
    </location>
</feature>
<feature type="domain" description="ABC3 transporter permease C-terminal" evidence="8">
    <location>
        <begin position="272"/>
        <end position="392"/>
    </location>
</feature>
<feature type="transmembrane region" description="Helical" evidence="7">
    <location>
        <begin position="775"/>
        <end position="801"/>
    </location>
</feature>
<dbReference type="EMBL" id="BAAABM010000007">
    <property type="protein sequence ID" value="GAA0321304.1"/>
    <property type="molecule type" value="Genomic_DNA"/>
</dbReference>
<evidence type="ECO:0000256" key="3">
    <source>
        <dbReference type="ARBA" id="ARBA00022692"/>
    </source>
</evidence>
<keyword evidence="4 7" id="KW-1133">Transmembrane helix</keyword>
<evidence type="ECO:0000256" key="1">
    <source>
        <dbReference type="ARBA" id="ARBA00004651"/>
    </source>
</evidence>
<evidence type="ECO:0000313" key="10">
    <source>
        <dbReference type="Proteomes" id="UP001501822"/>
    </source>
</evidence>
<protein>
    <submittedName>
        <fullName evidence="9">FtsX-like permease family protein</fullName>
    </submittedName>
</protein>
<dbReference type="PANTHER" id="PTHR30287">
    <property type="entry name" value="MEMBRANE COMPONENT OF PREDICTED ABC SUPERFAMILY METABOLITE UPTAKE TRANSPORTER"/>
    <property type="match status" value="1"/>
</dbReference>
<proteinExistence type="predicted"/>
<keyword evidence="5 7" id="KW-0472">Membrane</keyword>
<sequence>MLRMSLLLARGRLGALVAIVCAVLGGSAFLTATGVLAESGLRSHLPVERLAGADVVVAARQSVAQDEDLPEPLPERAAVPARLVASLGALPGVASAIGDVSLPAAVVGPGGAVVGAGDPRTAGHGWSSRTLPGPGSLHGTPPAGPGDVALDAATAARAGVRPGDRVTVVAAGRRNGYRVSAVVGGPAGVYFDDAVAASLAGRDAGPKRGTVDLVALRAAPGTDPGALAARVRSALRADGRGDLTVAAGGARGDVEQPGGMTGRALLFALAGSIAGVVLMIVGFVVAGALSVAIAGQRRDLALLRAVGATPRQVRRLIATQTGVIALFPLPFGVALGYVLAGRFGGMLAGHGVLPGRLPLSWSPLPGLAAVLLLSAVVRVSALAAAFRTSRMPATEAVAESRAEPRTPSAVRTRIGLLLIAGAMTLGAVPLFLRTAEATVATGSASLLAVIGLGLAGPSLVRRGSGALLRRLPPRTSPATWLAVGNGHGYALRVGGAVTALGMAVAFTLSYALTQTTLMTATTHQARAATHADVAVTAPALGGVPANLAGEIRTAPGVAAVVPVGTTTVLWPHREDGANAVAAYRALVTGPDTPAVLDLGRRDGDLRRLSGATIAVSRTTAFARGAEVGDRVTVLLGDGTRATAEIVATYDRSLGFGDVVVSRDLAAGHTTTGLADRLLVRAAPGRAEVVRRSLAALTAREPGVRAGDARGAIEKAPTPPEVWVNVVVLAVLLGYVLLAVANRLAAAAAQRRDEFTALRLIGATPRQIVGMVRREAALVAAAAVGAGVALSAVPLALLGAGFLGRPWAAGPIWLLPAAAATVALIAWLATELPVRGALRAAPANVLAQRS</sequence>
<evidence type="ECO:0000256" key="7">
    <source>
        <dbReference type="SAM" id="Phobius"/>
    </source>
</evidence>
<dbReference type="InterPro" id="IPR038766">
    <property type="entry name" value="Membrane_comp_ABC_pdt"/>
</dbReference>
<comment type="subcellular location">
    <subcellularLocation>
        <location evidence="1">Cell membrane</location>
        <topology evidence="1">Multi-pass membrane protein</topology>
    </subcellularLocation>
</comment>
<evidence type="ECO:0000256" key="2">
    <source>
        <dbReference type="ARBA" id="ARBA00022475"/>
    </source>
</evidence>
<gene>
    <name evidence="9" type="ORF">GCM10010151_08810</name>
</gene>
<keyword evidence="10" id="KW-1185">Reference proteome</keyword>
<reference evidence="10" key="1">
    <citation type="journal article" date="2019" name="Int. J. Syst. Evol. Microbiol.">
        <title>The Global Catalogue of Microorganisms (GCM) 10K type strain sequencing project: providing services to taxonomists for standard genome sequencing and annotation.</title>
        <authorList>
            <consortium name="The Broad Institute Genomics Platform"/>
            <consortium name="The Broad Institute Genome Sequencing Center for Infectious Disease"/>
            <person name="Wu L."/>
            <person name="Ma J."/>
        </authorList>
    </citation>
    <scope>NUCLEOTIDE SEQUENCE [LARGE SCALE GENOMIC DNA]</scope>
    <source>
        <strain evidence="10">JCM 3146</strain>
    </source>
</reference>
<feature type="transmembrane region" description="Helical" evidence="7">
    <location>
        <begin position="721"/>
        <end position="741"/>
    </location>
</feature>
<feature type="domain" description="ABC3 transporter permease C-terminal" evidence="8">
    <location>
        <begin position="726"/>
        <end position="839"/>
    </location>
</feature>
<organism evidence="9 10">
    <name type="scientific">Actinoallomurus spadix</name>
    <dbReference type="NCBI Taxonomy" id="79912"/>
    <lineage>
        <taxon>Bacteria</taxon>
        <taxon>Bacillati</taxon>
        <taxon>Actinomycetota</taxon>
        <taxon>Actinomycetes</taxon>
        <taxon>Streptosporangiales</taxon>
        <taxon>Thermomonosporaceae</taxon>
        <taxon>Actinoallomurus</taxon>
    </lineage>
</organism>
<feature type="transmembrane region" description="Helical" evidence="7">
    <location>
        <begin position="316"/>
        <end position="340"/>
    </location>
</feature>
<evidence type="ECO:0000256" key="4">
    <source>
        <dbReference type="ARBA" id="ARBA00022989"/>
    </source>
</evidence>
<dbReference type="Pfam" id="PF02687">
    <property type="entry name" value="FtsX"/>
    <property type="match status" value="2"/>
</dbReference>
<accession>A0ABP3FQD2</accession>
<feature type="transmembrane region" description="Helical" evidence="7">
    <location>
        <begin position="807"/>
        <end position="828"/>
    </location>
</feature>
<comment type="caution">
    <text evidence="9">The sequence shown here is derived from an EMBL/GenBank/DDBJ whole genome shotgun (WGS) entry which is preliminary data.</text>
</comment>
<keyword evidence="3 7" id="KW-0812">Transmembrane</keyword>
<evidence type="ECO:0000256" key="6">
    <source>
        <dbReference type="SAM" id="MobiDB-lite"/>
    </source>
</evidence>
<keyword evidence="2" id="KW-1003">Cell membrane</keyword>
<dbReference type="InterPro" id="IPR003838">
    <property type="entry name" value="ABC3_permease_C"/>
</dbReference>
<evidence type="ECO:0000259" key="8">
    <source>
        <dbReference type="Pfam" id="PF02687"/>
    </source>
</evidence>
<evidence type="ECO:0000313" key="9">
    <source>
        <dbReference type="EMBL" id="GAA0321304.1"/>
    </source>
</evidence>